<feature type="transmembrane region" description="Helical" evidence="4">
    <location>
        <begin position="22"/>
        <end position="43"/>
    </location>
</feature>
<feature type="transmembrane region" description="Helical" evidence="4">
    <location>
        <begin position="206"/>
        <end position="226"/>
    </location>
</feature>
<dbReference type="CDD" id="cd02440">
    <property type="entry name" value="AdoMet_MTases"/>
    <property type="match status" value="1"/>
</dbReference>
<proteinExistence type="inferred from homology"/>
<dbReference type="InterPro" id="IPR030374">
    <property type="entry name" value="PABS"/>
</dbReference>
<feature type="domain" description="PABS" evidence="5">
    <location>
        <begin position="257"/>
        <end position="503"/>
    </location>
</feature>
<sequence>MLCLDKAAPLTSRPRQLLGDDLLLIGGMLILAGCGLIYEYLLAHYAGRILGAVESTIYAMIGIMIVAMGVGAFLARWVKCPFTGFAWLEVCIGLLGACSILLMAGMIAFTYTLPEWLQQVYGLHPSITTDGGFITLLQNLAFYTPFVAGFILGTMIGMEIPLIARIREQIHGRHLTHNIGTIYGADYIGAGIGAAIWVGFCLNTPIMVAAVGTAAVNLLVGLGFLWRYQSDIIRPARLWAAHAGLAVALVVLAFNGSGWVLQMNYTLFKDTPIYSKVTPYQHITLTSRHVGQGLPSLLSLYINGRLQFSSSDENIYHSYLTYPALLASARHDQVLVIGGGDGMAVRDILRWNPQQVTLIDLDEAMVSLFKGDDPDLPADIRQTLLDLNQNAFNDPRVNIIVGDAFIEVERLVTERRYFDTIIIDLPDPSHPDLNKLYSDFFYARLKELLSGDGAIAVQSTSPYHAKNAFISIGKTMQAAGYLTEQYHTNVPTFGEWGWTIGTVHGLTASQRIAQVMELPVTNGWLSKAALEAAFIFAPSYFDDTENIEINRLGSHQVYQYHYQAWAKQDGVFFANREN</sequence>
<dbReference type="PANTHER" id="PTHR43317">
    <property type="entry name" value="THERMOSPERMINE SYNTHASE ACAULIS5"/>
    <property type="match status" value="1"/>
</dbReference>
<gene>
    <name evidence="6" type="ORF">MNBD_GAMMA26-127</name>
</gene>
<keyword evidence="4" id="KW-1133">Transmembrane helix</keyword>
<evidence type="ECO:0000256" key="3">
    <source>
        <dbReference type="ARBA" id="ARBA00023115"/>
    </source>
</evidence>
<feature type="transmembrane region" description="Helical" evidence="4">
    <location>
        <begin position="238"/>
        <end position="261"/>
    </location>
</feature>
<dbReference type="PROSITE" id="PS51257">
    <property type="entry name" value="PROKAR_LIPOPROTEIN"/>
    <property type="match status" value="1"/>
</dbReference>
<dbReference type="InterPro" id="IPR029063">
    <property type="entry name" value="SAM-dependent_MTases_sf"/>
</dbReference>
<evidence type="ECO:0000313" key="6">
    <source>
        <dbReference type="EMBL" id="VAX09428.1"/>
    </source>
</evidence>
<evidence type="ECO:0000256" key="4">
    <source>
        <dbReference type="SAM" id="Phobius"/>
    </source>
</evidence>
<dbReference type="InterPro" id="IPR001045">
    <property type="entry name" value="Spermi_synthase"/>
</dbReference>
<accession>A0A3B1BDE3</accession>
<evidence type="ECO:0000259" key="5">
    <source>
        <dbReference type="PROSITE" id="PS51006"/>
    </source>
</evidence>
<organism evidence="6">
    <name type="scientific">hydrothermal vent metagenome</name>
    <dbReference type="NCBI Taxonomy" id="652676"/>
    <lineage>
        <taxon>unclassified sequences</taxon>
        <taxon>metagenomes</taxon>
        <taxon>ecological metagenomes</taxon>
    </lineage>
</organism>
<dbReference type="HAMAP" id="MF_00198">
    <property type="entry name" value="Spermidine_synth"/>
    <property type="match status" value="1"/>
</dbReference>
<keyword evidence="2 6" id="KW-0808">Transferase</keyword>
<dbReference type="Pfam" id="PF01564">
    <property type="entry name" value="Spermine_synth"/>
    <property type="match status" value="1"/>
</dbReference>
<dbReference type="EMBL" id="UOFX01000052">
    <property type="protein sequence ID" value="VAX09428.1"/>
    <property type="molecule type" value="Genomic_DNA"/>
</dbReference>
<comment type="similarity">
    <text evidence="1">Belongs to the spermidine/spermine synthase family.</text>
</comment>
<evidence type="ECO:0000256" key="2">
    <source>
        <dbReference type="ARBA" id="ARBA00022679"/>
    </source>
</evidence>
<feature type="transmembrane region" description="Helical" evidence="4">
    <location>
        <begin position="87"/>
        <end position="113"/>
    </location>
</feature>
<feature type="transmembrane region" description="Helical" evidence="4">
    <location>
        <begin position="133"/>
        <end position="158"/>
    </location>
</feature>
<feature type="transmembrane region" description="Helical" evidence="4">
    <location>
        <begin position="55"/>
        <end position="75"/>
    </location>
</feature>
<keyword evidence="4" id="KW-0812">Transmembrane</keyword>
<protein>
    <submittedName>
        <fullName evidence="6">Spermidine synthase</fullName>
        <ecNumber evidence="6">2.5.1.16</ecNumber>
    </submittedName>
</protein>
<keyword evidence="3" id="KW-0620">Polyamine biosynthesis</keyword>
<dbReference type="EC" id="2.5.1.16" evidence="6"/>
<dbReference type="Gene3D" id="3.40.50.150">
    <property type="entry name" value="Vaccinia Virus protein VP39"/>
    <property type="match status" value="1"/>
</dbReference>
<feature type="transmembrane region" description="Helical" evidence="4">
    <location>
        <begin position="179"/>
        <end position="200"/>
    </location>
</feature>
<dbReference type="PROSITE" id="PS51006">
    <property type="entry name" value="PABS_2"/>
    <property type="match status" value="1"/>
</dbReference>
<dbReference type="PANTHER" id="PTHR43317:SF11">
    <property type="entry name" value="POLYAMINE AMINOPROPYLTRANSFERASE 2"/>
    <property type="match status" value="1"/>
</dbReference>
<dbReference type="AlphaFoldDB" id="A0A3B1BDE3"/>
<keyword evidence="4" id="KW-0472">Membrane</keyword>
<dbReference type="GO" id="GO:0006596">
    <property type="term" value="P:polyamine biosynthetic process"/>
    <property type="evidence" value="ECO:0007669"/>
    <property type="project" value="UniProtKB-KW"/>
</dbReference>
<evidence type="ECO:0000256" key="1">
    <source>
        <dbReference type="ARBA" id="ARBA00007867"/>
    </source>
</evidence>
<name>A0A3B1BDE3_9ZZZZ</name>
<dbReference type="GO" id="GO:0004766">
    <property type="term" value="F:spermidine synthase activity"/>
    <property type="evidence" value="ECO:0007669"/>
    <property type="project" value="UniProtKB-EC"/>
</dbReference>
<dbReference type="SUPFAM" id="SSF53335">
    <property type="entry name" value="S-adenosyl-L-methionine-dependent methyltransferases"/>
    <property type="match status" value="1"/>
</dbReference>
<dbReference type="NCBIfam" id="NF002956">
    <property type="entry name" value="PRK03612.1"/>
    <property type="match status" value="1"/>
</dbReference>
<reference evidence="6" key="1">
    <citation type="submission" date="2018-06" db="EMBL/GenBank/DDBJ databases">
        <authorList>
            <person name="Zhirakovskaya E."/>
        </authorList>
    </citation>
    <scope>NUCLEOTIDE SEQUENCE</scope>
</reference>